<evidence type="ECO:0000313" key="3">
    <source>
        <dbReference type="Proteomes" id="UP000199073"/>
    </source>
</evidence>
<feature type="domain" description="Transglutaminase-like" evidence="1">
    <location>
        <begin position="25"/>
        <end position="140"/>
    </location>
</feature>
<dbReference type="SUPFAM" id="SSF54001">
    <property type="entry name" value="Cysteine proteinases"/>
    <property type="match status" value="1"/>
</dbReference>
<dbReference type="PANTHER" id="PTHR33490">
    <property type="entry name" value="BLR5614 PROTEIN-RELATED"/>
    <property type="match status" value="1"/>
</dbReference>
<evidence type="ECO:0000259" key="1">
    <source>
        <dbReference type="Pfam" id="PF01841"/>
    </source>
</evidence>
<dbReference type="OrthoDB" id="4697328at2"/>
<reference evidence="2 3" key="1">
    <citation type="submission" date="2016-10" db="EMBL/GenBank/DDBJ databases">
        <authorList>
            <person name="de Groot N.N."/>
        </authorList>
    </citation>
    <scope>NUCLEOTIDE SEQUENCE [LARGE SCALE GENOMIC DNA]</scope>
    <source>
        <strain evidence="2 3">DSM 12130</strain>
    </source>
</reference>
<keyword evidence="3" id="KW-1185">Reference proteome</keyword>
<dbReference type="Gene3D" id="3.10.620.30">
    <property type="match status" value="1"/>
</dbReference>
<accession>A0A1H0NZ42</accession>
<proteinExistence type="predicted"/>
<dbReference type="Pfam" id="PF01841">
    <property type="entry name" value="Transglut_core"/>
    <property type="match status" value="1"/>
</dbReference>
<gene>
    <name evidence="2" type="ORF">SAMN05660330_01513</name>
</gene>
<evidence type="ECO:0000313" key="2">
    <source>
        <dbReference type="EMBL" id="SDO98057.1"/>
    </source>
</evidence>
<dbReference type="STRING" id="91360.SAMN05660330_01513"/>
<organism evidence="2 3">
    <name type="scientific">Desulforhopalus singaporensis</name>
    <dbReference type="NCBI Taxonomy" id="91360"/>
    <lineage>
        <taxon>Bacteria</taxon>
        <taxon>Pseudomonadati</taxon>
        <taxon>Thermodesulfobacteriota</taxon>
        <taxon>Desulfobulbia</taxon>
        <taxon>Desulfobulbales</taxon>
        <taxon>Desulfocapsaceae</taxon>
        <taxon>Desulforhopalus</taxon>
    </lineage>
</organism>
<dbReference type="RefSeq" id="WP_092221418.1">
    <property type="nucleotide sequence ID" value="NZ_FNJI01000008.1"/>
</dbReference>
<protein>
    <submittedName>
        <fullName evidence="2">Transglutaminase-like superfamily protein</fullName>
    </submittedName>
</protein>
<dbReference type="InterPro" id="IPR002931">
    <property type="entry name" value="Transglutaminase-like"/>
</dbReference>
<dbReference type="InterPro" id="IPR038765">
    <property type="entry name" value="Papain-like_cys_pep_sf"/>
</dbReference>
<dbReference type="EMBL" id="FNJI01000008">
    <property type="protein sequence ID" value="SDO98057.1"/>
    <property type="molecule type" value="Genomic_DNA"/>
</dbReference>
<dbReference type="Proteomes" id="UP000199073">
    <property type="component" value="Unassembled WGS sequence"/>
</dbReference>
<sequence length="221" mass="25391">MYDNNHPYLQPSFFIDSDHPDIIEFADTLCSDCHTPVQRAITLYYAVRDRILYDPYDLGYSRDSMRASAILKKGKGYCVAKAVLLAALGRRQKIPCRLGFGDVTNHLTTPKLRALMGTDIFIYHGYTEMLLDRKWVKATPAFNLSLCERFGVKPLEFDGQADSIFHEFDTRGRKHMEYLRDRGTFVDVPFDEIFSAYRKTYPGFAENFATALNHSAVDNFL</sequence>
<name>A0A1H0NZ42_9BACT</name>
<dbReference type="AlphaFoldDB" id="A0A1H0NZ42"/>
<dbReference type="PANTHER" id="PTHR33490:SF3">
    <property type="entry name" value="CONSERVED INTEGRAL MEMBRANE PROTEIN"/>
    <property type="match status" value="1"/>
</dbReference>